<dbReference type="AlphaFoldDB" id="A0A0A9GR42"/>
<reference evidence="1" key="2">
    <citation type="journal article" date="2015" name="Data Brief">
        <title>Shoot transcriptome of the giant reed, Arundo donax.</title>
        <authorList>
            <person name="Barrero R.A."/>
            <person name="Guerrero F.D."/>
            <person name="Moolhuijzen P."/>
            <person name="Goolsby J.A."/>
            <person name="Tidwell J."/>
            <person name="Bellgard S.E."/>
            <person name="Bellgard M.I."/>
        </authorList>
    </citation>
    <scope>NUCLEOTIDE SEQUENCE</scope>
    <source>
        <tissue evidence="1">Shoot tissue taken approximately 20 cm above the soil surface</tissue>
    </source>
</reference>
<evidence type="ECO:0000313" key="1">
    <source>
        <dbReference type="EMBL" id="JAE26937.1"/>
    </source>
</evidence>
<proteinExistence type="predicted"/>
<organism evidence="1">
    <name type="scientific">Arundo donax</name>
    <name type="common">Giant reed</name>
    <name type="synonym">Donax arundinaceus</name>
    <dbReference type="NCBI Taxonomy" id="35708"/>
    <lineage>
        <taxon>Eukaryota</taxon>
        <taxon>Viridiplantae</taxon>
        <taxon>Streptophyta</taxon>
        <taxon>Embryophyta</taxon>
        <taxon>Tracheophyta</taxon>
        <taxon>Spermatophyta</taxon>
        <taxon>Magnoliopsida</taxon>
        <taxon>Liliopsida</taxon>
        <taxon>Poales</taxon>
        <taxon>Poaceae</taxon>
        <taxon>PACMAD clade</taxon>
        <taxon>Arundinoideae</taxon>
        <taxon>Arundineae</taxon>
        <taxon>Arundo</taxon>
    </lineage>
</organism>
<name>A0A0A9GR42_ARUDO</name>
<accession>A0A0A9GR42</accession>
<dbReference type="EMBL" id="GBRH01170959">
    <property type="protein sequence ID" value="JAE26937.1"/>
    <property type="molecule type" value="Transcribed_RNA"/>
</dbReference>
<sequence>MSQGLISFFFCVPRFLHSFVVLLDISFSAY</sequence>
<protein>
    <submittedName>
        <fullName evidence="1">Uncharacterized protein</fullName>
    </submittedName>
</protein>
<reference evidence="1" key="1">
    <citation type="submission" date="2014-09" db="EMBL/GenBank/DDBJ databases">
        <authorList>
            <person name="Magalhaes I.L.F."/>
            <person name="Oliveira U."/>
            <person name="Santos F.R."/>
            <person name="Vidigal T.H.D.A."/>
            <person name="Brescovit A.D."/>
            <person name="Santos A.J."/>
        </authorList>
    </citation>
    <scope>NUCLEOTIDE SEQUENCE</scope>
    <source>
        <tissue evidence="1">Shoot tissue taken approximately 20 cm above the soil surface</tissue>
    </source>
</reference>